<evidence type="ECO:0000256" key="2">
    <source>
        <dbReference type="ARBA" id="ARBA00008536"/>
    </source>
</evidence>
<dbReference type="InterPro" id="IPR011009">
    <property type="entry name" value="Kinase-like_dom_sf"/>
</dbReference>
<reference evidence="21 22" key="1">
    <citation type="journal article" date="2023" name="Hortic Res">
        <title>The complete reference genome for grapevine (Vitis vinifera L.) genetics and breeding.</title>
        <authorList>
            <person name="Shi X."/>
            <person name="Cao S."/>
            <person name="Wang X."/>
            <person name="Huang S."/>
            <person name="Wang Y."/>
            <person name="Liu Z."/>
            <person name="Liu W."/>
            <person name="Leng X."/>
            <person name="Peng Y."/>
            <person name="Wang N."/>
            <person name="Wang Y."/>
            <person name="Ma Z."/>
            <person name="Xu X."/>
            <person name="Zhang F."/>
            <person name="Xue H."/>
            <person name="Zhong H."/>
            <person name="Wang Y."/>
            <person name="Zhang K."/>
            <person name="Velt A."/>
            <person name="Avia K."/>
            <person name="Holtgrawe D."/>
            <person name="Grimplet J."/>
            <person name="Matus J.T."/>
            <person name="Ware D."/>
            <person name="Wu X."/>
            <person name="Wang H."/>
            <person name="Liu C."/>
            <person name="Fang Y."/>
            <person name="Rustenholz C."/>
            <person name="Cheng Z."/>
            <person name="Xiao H."/>
            <person name="Zhou Y."/>
        </authorList>
    </citation>
    <scope>NUCLEOTIDE SEQUENCE [LARGE SCALE GENOMIC DNA]</scope>
    <source>
        <strain evidence="22">cv. Pinot noir / PN40024</strain>
        <tissue evidence="21">Leaf</tissue>
    </source>
</reference>
<evidence type="ECO:0000313" key="21">
    <source>
        <dbReference type="EMBL" id="WJZ86555.1"/>
    </source>
</evidence>
<keyword evidence="5" id="KW-1003">Cell membrane</keyword>
<dbReference type="Pfam" id="PF07714">
    <property type="entry name" value="PK_Tyr_Ser-Thr"/>
    <property type="match status" value="1"/>
</dbReference>
<dbReference type="PROSITE" id="PS00307">
    <property type="entry name" value="LECTIN_LEGUME_BETA"/>
    <property type="match status" value="1"/>
</dbReference>
<keyword evidence="14 19" id="KW-1133">Transmembrane helix</keyword>
<accession>A0ABY9BWD3</accession>
<evidence type="ECO:0000256" key="7">
    <source>
        <dbReference type="ARBA" id="ARBA00022679"/>
    </source>
</evidence>
<keyword evidence="22" id="KW-1185">Reference proteome</keyword>
<evidence type="ECO:0000256" key="3">
    <source>
        <dbReference type="ARBA" id="ARBA00010217"/>
    </source>
</evidence>
<evidence type="ECO:0000256" key="16">
    <source>
        <dbReference type="ARBA" id="ARBA00023170"/>
    </source>
</evidence>
<name>A0ABY9BWD3_VITVI</name>
<keyword evidence="15 19" id="KW-0472">Membrane</keyword>
<keyword evidence="9" id="KW-0732">Signal</keyword>
<keyword evidence="8 19" id="KW-0812">Transmembrane</keyword>
<keyword evidence="12" id="KW-0418">Kinase</keyword>
<evidence type="ECO:0000256" key="11">
    <source>
        <dbReference type="ARBA" id="ARBA00022741"/>
    </source>
</evidence>
<dbReference type="InterPro" id="IPR019825">
    <property type="entry name" value="Lectin_legB_Mn/Ca_BS"/>
</dbReference>
<dbReference type="InterPro" id="IPR013320">
    <property type="entry name" value="ConA-like_dom_sf"/>
</dbReference>
<dbReference type="PANTHER" id="PTHR27007">
    <property type="match status" value="1"/>
</dbReference>
<organism evidence="21 22">
    <name type="scientific">Vitis vinifera</name>
    <name type="common">Grape</name>
    <dbReference type="NCBI Taxonomy" id="29760"/>
    <lineage>
        <taxon>Eukaryota</taxon>
        <taxon>Viridiplantae</taxon>
        <taxon>Streptophyta</taxon>
        <taxon>Embryophyta</taxon>
        <taxon>Tracheophyta</taxon>
        <taxon>Spermatophyta</taxon>
        <taxon>Magnoliopsida</taxon>
        <taxon>eudicotyledons</taxon>
        <taxon>Gunneridae</taxon>
        <taxon>Pentapetalae</taxon>
        <taxon>rosids</taxon>
        <taxon>Vitales</taxon>
        <taxon>Vitaceae</taxon>
        <taxon>Viteae</taxon>
        <taxon>Vitis</taxon>
    </lineage>
</organism>
<feature type="domain" description="Protein kinase" evidence="20">
    <location>
        <begin position="360"/>
        <end position="639"/>
    </location>
</feature>
<evidence type="ECO:0000256" key="15">
    <source>
        <dbReference type="ARBA" id="ARBA00023136"/>
    </source>
</evidence>
<dbReference type="SUPFAM" id="SSF49899">
    <property type="entry name" value="Concanavalin A-like lectins/glucanases"/>
    <property type="match status" value="1"/>
</dbReference>
<evidence type="ECO:0000256" key="19">
    <source>
        <dbReference type="SAM" id="Phobius"/>
    </source>
</evidence>
<feature type="transmembrane region" description="Helical" evidence="19">
    <location>
        <begin position="12"/>
        <end position="34"/>
    </location>
</feature>
<evidence type="ECO:0000256" key="6">
    <source>
        <dbReference type="ARBA" id="ARBA00022527"/>
    </source>
</evidence>
<comment type="similarity">
    <text evidence="3">In the C-terminal section; belongs to the protein kinase superfamily. Ser/Thr protein kinase family.</text>
</comment>
<evidence type="ECO:0000256" key="18">
    <source>
        <dbReference type="PROSITE-ProRule" id="PRU10141"/>
    </source>
</evidence>
<dbReference type="Gene3D" id="3.30.200.20">
    <property type="entry name" value="Phosphorylase Kinase, domain 1"/>
    <property type="match status" value="1"/>
</dbReference>
<evidence type="ECO:0000313" key="22">
    <source>
        <dbReference type="Proteomes" id="UP001227230"/>
    </source>
</evidence>
<dbReference type="Gene3D" id="2.60.120.200">
    <property type="match status" value="1"/>
</dbReference>
<dbReference type="InterPro" id="IPR017441">
    <property type="entry name" value="Protein_kinase_ATP_BS"/>
</dbReference>
<protein>
    <recommendedName>
        <fullName evidence="4">non-specific serine/threonine protein kinase</fullName>
        <ecNumber evidence="4">2.7.11.1</ecNumber>
    </recommendedName>
</protein>
<dbReference type="EC" id="2.7.11.1" evidence="4"/>
<evidence type="ECO:0000256" key="13">
    <source>
        <dbReference type="ARBA" id="ARBA00022840"/>
    </source>
</evidence>
<dbReference type="InterPro" id="IPR008271">
    <property type="entry name" value="Ser/Thr_kinase_AS"/>
</dbReference>
<proteinExistence type="inferred from homology"/>
<keyword evidence="6" id="KW-0723">Serine/threonine-protein kinase</keyword>
<evidence type="ECO:0000256" key="4">
    <source>
        <dbReference type="ARBA" id="ARBA00012513"/>
    </source>
</evidence>
<evidence type="ECO:0000259" key="20">
    <source>
        <dbReference type="PROSITE" id="PS50011"/>
    </source>
</evidence>
<dbReference type="InterPro" id="IPR000719">
    <property type="entry name" value="Prot_kinase_dom"/>
</dbReference>
<comment type="similarity">
    <text evidence="2">In the N-terminal section; belongs to the leguminous lectin family.</text>
</comment>
<evidence type="ECO:0000256" key="10">
    <source>
        <dbReference type="ARBA" id="ARBA00022734"/>
    </source>
</evidence>
<keyword evidence="7" id="KW-0808">Transferase</keyword>
<sequence>MAAVCCRKYTWYYWLFQFQMGMPAWIAFAIILLSRSIAGAQKLKTSGFELGPFDNSHYDSLAVVQPAMISNGALQVTPDSAGNFSLAHRSGRVLFNRPFKLWEGDGNGRVASFNSSFLINIFRLNNDSAPGEGFAFIIAPDLNLPPGSDGEYLGLTNSTTDGNPNNHLIAVELDTFKQDFDSNDNHIGLDINSIRSNRTVSLSDLGIQIAPLDPKNYSVWVEYDGENKVMDVYMVEEGNPRPAEPVMSAKVELREIVKQYSYMGFAASTGNATQLNCVLQWNLTVELLEEDGDAEWVKVVLGAGVPAIVVVLIACVFLWYYVQKKRRAKSDPNILGTLRSLPGTPREFEFKDLKKATNNFDEKLKLGEGGFGVVYKGLLPKEHVHVAVKKFSRDVKGKDDFLAELTIINRLRHKHLVPLLGWCHKNGMLLLVYDYMPNGSLDKQLFCGREMRTLEWSVRYKIIAGVASALHYLHNEYDQRVVHRDLKASNIMLDSNYNARLGDFGLARALENEKNSYAELEGVPGTMGYIAPECFHTGKATPESDVYGFGAVLLEVVCAQRPWASDATFHFLVDWVWCLHREGRIVEAVDERLGNDYVVEEAQRLLLLGLACSHPIATERPKTQAIVQVLSGSVSVPYVPPFKPAFVWPSMASVPTATDIDITDDTSSRFDSGWTPECISRESYV</sequence>
<keyword evidence="17" id="KW-0325">Glycoprotein</keyword>
<feature type="transmembrane region" description="Helical" evidence="19">
    <location>
        <begin position="301"/>
        <end position="322"/>
    </location>
</feature>
<dbReference type="SUPFAM" id="SSF56112">
    <property type="entry name" value="Protein kinase-like (PK-like)"/>
    <property type="match status" value="1"/>
</dbReference>
<evidence type="ECO:0000256" key="5">
    <source>
        <dbReference type="ARBA" id="ARBA00022475"/>
    </source>
</evidence>
<evidence type="ECO:0000256" key="17">
    <source>
        <dbReference type="ARBA" id="ARBA00023180"/>
    </source>
</evidence>
<keyword evidence="16" id="KW-0675">Receptor</keyword>
<dbReference type="PROSITE" id="PS00107">
    <property type="entry name" value="PROTEIN_KINASE_ATP"/>
    <property type="match status" value="1"/>
</dbReference>
<gene>
    <name evidence="21" type="ORF">VitviT2T_006000</name>
</gene>
<dbReference type="SMART" id="SM00220">
    <property type="entry name" value="S_TKc"/>
    <property type="match status" value="1"/>
</dbReference>
<feature type="binding site" evidence="18">
    <location>
        <position position="390"/>
    </location>
    <ligand>
        <name>ATP</name>
        <dbReference type="ChEBI" id="CHEBI:30616"/>
    </ligand>
</feature>
<dbReference type="PROSITE" id="PS00108">
    <property type="entry name" value="PROTEIN_KINASE_ST"/>
    <property type="match status" value="1"/>
</dbReference>
<dbReference type="InterPro" id="IPR050528">
    <property type="entry name" value="L-type_Lectin-RKs"/>
</dbReference>
<dbReference type="Gene3D" id="1.10.510.10">
    <property type="entry name" value="Transferase(Phosphotransferase) domain 1"/>
    <property type="match status" value="1"/>
</dbReference>
<dbReference type="CDD" id="cd14066">
    <property type="entry name" value="STKc_IRAK"/>
    <property type="match status" value="1"/>
</dbReference>
<evidence type="ECO:0000256" key="1">
    <source>
        <dbReference type="ARBA" id="ARBA00004251"/>
    </source>
</evidence>
<keyword evidence="13 18" id="KW-0067">ATP-binding</keyword>
<keyword evidence="10" id="KW-0430">Lectin</keyword>
<dbReference type="InterPro" id="IPR001245">
    <property type="entry name" value="Ser-Thr/Tyr_kinase_cat_dom"/>
</dbReference>
<evidence type="ECO:0000256" key="12">
    <source>
        <dbReference type="ARBA" id="ARBA00022777"/>
    </source>
</evidence>
<dbReference type="CDD" id="cd06899">
    <property type="entry name" value="lectin_legume_LecRK_Arcelin_ConA"/>
    <property type="match status" value="1"/>
</dbReference>
<comment type="subcellular location">
    <subcellularLocation>
        <location evidence="1">Cell membrane</location>
        <topology evidence="1">Single-pass type I membrane protein</topology>
    </subcellularLocation>
</comment>
<dbReference type="Proteomes" id="UP001227230">
    <property type="component" value="Chromosome 4"/>
</dbReference>
<dbReference type="Pfam" id="PF00139">
    <property type="entry name" value="Lectin_legB"/>
    <property type="match status" value="1"/>
</dbReference>
<dbReference type="EMBL" id="CP126651">
    <property type="protein sequence ID" value="WJZ86555.1"/>
    <property type="molecule type" value="Genomic_DNA"/>
</dbReference>
<evidence type="ECO:0000256" key="8">
    <source>
        <dbReference type="ARBA" id="ARBA00022692"/>
    </source>
</evidence>
<dbReference type="InterPro" id="IPR001220">
    <property type="entry name" value="Legume_lectin_dom"/>
</dbReference>
<evidence type="ECO:0000256" key="9">
    <source>
        <dbReference type="ARBA" id="ARBA00022729"/>
    </source>
</evidence>
<dbReference type="PROSITE" id="PS50011">
    <property type="entry name" value="PROTEIN_KINASE_DOM"/>
    <property type="match status" value="1"/>
</dbReference>
<evidence type="ECO:0000256" key="14">
    <source>
        <dbReference type="ARBA" id="ARBA00022989"/>
    </source>
</evidence>
<keyword evidence="11 18" id="KW-0547">Nucleotide-binding</keyword>